<dbReference type="CDD" id="cd17906">
    <property type="entry name" value="CheX"/>
    <property type="match status" value="1"/>
</dbReference>
<dbReference type="OrthoDB" id="9788100at2"/>
<dbReference type="Proteomes" id="UP000297706">
    <property type="component" value="Unassembled WGS sequence"/>
</dbReference>
<dbReference type="InterPro" id="IPR028051">
    <property type="entry name" value="CheX-like_dom"/>
</dbReference>
<feature type="domain" description="Chemotaxis phosphatase CheX-like" evidence="2">
    <location>
        <begin position="45"/>
        <end position="136"/>
    </location>
</feature>
<reference evidence="3 4" key="1">
    <citation type="submission" date="2018-02" db="EMBL/GenBank/DDBJ databases">
        <title>A novel lanthanide dependent methylotroph, Methylotenera sp. La3113.</title>
        <authorList>
            <person name="Lv H."/>
            <person name="Tani A."/>
        </authorList>
    </citation>
    <scope>NUCLEOTIDE SEQUENCE [LARGE SCALE GENOMIC DNA]</scope>
    <source>
        <strain evidence="3 4">La3113</strain>
    </source>
</reference>
<dbReference type="AlphaFoldDB" id="A0A4Y9VQ96"/>
<gene>
    <name evidence="3" type="ORF">C3Y98_10245</name>
</gene>
<sequence>MSDLSEKDIEVFIEAIGNYFKQATKEAAAIKVAYLAQNAFPMNDYTGKIMVSDGYEGALYFSAPSAMLRHLLTVMKETNQSEENLLDAVGEIANTISGNARKYFGENMVISIPEKIANLSENLAQQARSYAYVIIIKWKHYSASLIVDISRNR</sequence>
<dbReference type="RefSeq" id="WP_135278480.1">
    <property type="nucleotide sequence ID" value="NZ_PQVH01000012.1"/>
</dbReference>
<evidence type="ECO:0000313" key="4">
    <source>
        <dbReference type="Proteomes" id="UP000297706"/>
    </source>
</evidence>
<evidence type="ECO:0000259" key="2">
    <source>
        <dbReference type="Pfam" id="PF13690"/>
    </source>
</evidence>
<evidence type="ECO:0000313" key="3">
    <source>
        <dbReference type="EMBL" id="TFW70679.1"/>
    </source>
</evidence>
<evidence type="ECO:0000256" key="1">
    <source>
        <dbReference type="ARBA" id="ARBA00022500"/>
    </source>
</evidence>
<dbReference type="GO" id="GO:0006935">
    <property type="term" value="P:chemotaxis"/>
    <property type="evidence" value="ECO:0007669"/>
    <property type="project" value="UniProtKB-KW"/>
</dbReference>
<organism evidence="3 4">
    <name type="scientific">Methylotenera oryzisoli</name>
    <dbReference type="NCBI Taxonomy" id="2080758"/>
    <lineage>
        <taxon>Bacteria</taxon>
        <taxon>Pseudomonadati</taxon>
        <taxon>Pseudomonadota</taxon>
        <taxon>Betaproteobacteria</taxon>
        <taxon>Nitrosomonadales</taxon>
        <taxon>Methylophilaceae</taxon>
        <taxon>Methylotenera</taxon>
    </lineage>
</organism>
<name>A0A4Y9VQ96_9PROT</name>
<keyword evidence="1" id="KW-0145">Chemotaxis</keyword>
<accession>A0A4Y9VQ96</accession>
<keyword evidence="4" id="KW-1185">Reference proteome</keyword>
<dbReference type="SUPFAM" id="SSF103039">
    <property type="entry name" value="CheC-like"/>
    <property type="match status" value="1"/>
</dbReference>
<dbReference type="InterPro" id="IPR028976">
    <property type="entry name" value="CheC-like_sf"/>
</dbReference>
<comment type="caution">
    <text evidence="3">The sequence shown here is derived from an EMBL/GenBank/DDBJ whole genome shotgun (WGS) entry which is preliminary data.</text>
</comment>
<protein>
    <submittedName>
        <fullName evidence="3">Chemotaxis protein CheX</fullName>
    </submittedName>
</protein>
<dbReference type="Gene3D" id="3.40.1550.10">
    <property type="entry name" value="CheC-like"/>
    <property type="match status" value="1"/>
</dbReference>
<dbReference type="Pfam" id="PF13690">
    <property type="entry name" value="CheX"/>
    <property type="match status" value="1"/>
</dbReference>
<dbReference type="EMBL" id="PQVH01000012">
    <property type="protein sequence ID" value="TFW70679.1"/>
    <property type="molecule type" value="Genomic_DNA"/>
</dbReference>
<proteinExistence type="predicted"/>